<keyword evidence="1" id="KW-0812">Transmembrane</keyword>
<keyword evidence="1" id="KW-1133">Transmembrane helix</keyword>
<protein>
    <recommendedName>
        <fullName evidence="5">Transmembrane protein</fullName>
    </recommendedName>
</protein>
<dbReference type="Proteomes" id="UP000692954">
    <property type="component" value="Unassembled WGS sequence"/>
</dbReference>
<dbReference type="AlphaFoldDB" id="A0A8S1MDE9"/>
<evidence type="ECO:0000313" key="3">
    <source>
        <dbReference type="EMBL" id="CAD8076702.1"/>
    </source>
</evidence>
<feature type="signal peptide" evidence="2">
    <location>
        <begin position="1"/>
        <end position="19"/>
    </location>
</feature>
<comment type="caution">
    <text evidence="3">The sequence shown here is derived from an EMBL/GenBank/DDBJ whole genome shotgun (WGS) entry which is preliminary data.</text>
</comment>
<gene>
    <name evidence="3" type="ORF">PSON_ATCC_30995.1.T0350126</name>
</gene>
<proteinExistence type="predicted"/>
<feature type="chain" id="PRO_5035881160" description="Transmembrane protein" evidence="2">
    <location>
        <begin position="20"/>
        <end position="178"/>
    </location>
</feature>
<evidence type="ECO:0000256" key="2">
    <source>
        <dbReference type="SAM" id="SignalP"/>
    </source>
</evidence>
<feature type="transmembrane region" description="Helical" evidence="1">
    <location>
        <begin position="143"/>
        <end position="164"/>
    </location>
</feature>
<accession>A0A8S1MDE9</accession>
<keyword evidence="1" id="KW-0472">Membrane</keyword>
<dbReference type="OrthoDB" id="287198at2759"/>
<organism evidence="3 4">
    <name type="scientific">Paramecium sonneborni</name>
    <dbReference type="NCBI Taxonomy" id="65129"/>
    <lineage>
        <taxon>Eukaryota</taxon>
        <taxon>Sar</taxon>
        <taxon>Alveolata</taxon>
        <taxon>Ciliophora</taxon>
        <taxon>Intramacronucleata</taxon>
        <taxon>Oligohymenophorea</taxon>
        <taxon>Peniculida</taxon>
        <taxon>Parameciidae</taxon>
        <taxon>Paramecium</taxon>
    </lineage>
</organism>
<evidence type="ECO:0008006" key="5">
    <source>
        <dbReference type="Google" id="ProtNLM"/>
    </source>
</evidence>
<sequence length="178" mass="21727">MFLLILISIAFAQIQEIDCDVINRLLQRQYEIKQPIILMFYFKYGAIYQQIKSTWLQYSLTYPQYQYMQLDMKEYAEQCIIGIFEHNYLPYGIYINDKYEFHAELIRESIQLKEYLEQTRNFNFNPLPQFNKYRKLQNLLTNYIFIQSMKAIGVIAFVIFAIWLRLQIYKDKDKDKVE</sequence>
<keyword evidence="2" id="KW-0732">Signal</keyword>
<dbReference type="EMBL" id="CAJJDN010000035">
    <property type="protein sequence ID" value="CAD8076702.1"/>
    <property type="molecule type" value="Genomic_DNA"/>
</dbReference>
<reference evidence="3" key="1">
    <citation type="submission" date="2021-01" db="EMBL/GenBank/DDBJ databases">
        <authorList>
            <consortium name="Genoscope - CEA"/>
            <person name="William W."/>
        </authorList>
    </citation>
    <scope>NUCLEOTIDE SEQUENCE</scope>
</reference>
<evidence type="ECO:0000313" key="4">
    <source>
        <dbReference type="Proteomes" id="UP000692954"/>
    </source>
</evidence>
<evidence type="ECO:0000256" key="1">
    <source>
        <dbReference type="SAM" id="Phobius"/>
    </source>
</evidence>
<keyword evidence="4" id="KW-1185">Reference proteome</keyword>
<name>A0A8S1MDE9_9CILI</name>